<proteinExistence type="predicted"/>
<comment type="caution">
    <text evidence="1">The sequence shown here is derived from an EMBL/GenBank/DDBJ whole genome shotgun (WGS) entry which is preliminary data.</text>
</comment>
<dbReference type="AlphaFoldDB" id="A0ABC8TNZ7"/>
<sequence length="83" mass="9421">MEEYGFSSQNDMKYLSGNLFSTTKHQLLAFEAVSDSFLCTLHEIPLLPAGPCFYLLSDADQWQMDARLLKLGLKLLKLSLIHL</sequence>
<reference evidence="1 2" key="1">
    <citation type="submission" date="2024-02" db="EMBL/GenBank/DDBJ databases">
        <authorList>
            <person name="Vignale AGUSTIN F."/>
            <person name="Sosa J E."/>
            <person name="Modenutti C."/>
        </authorList>
    </citation>
    <scope>NUCLEOTIDE SEQUENCE [LARGE SCALE GENOMIC DNA]</scope>
</reference>
<protein>
    <submittedName>
        <fullName evidence="1">Uncharacterized protein</fullName>
    </submittedName>
</protein>
<gene>
    <name evidence="1" type="ORF">ILEXP_LOCUS40729</name>
</gene>
<dbReference type="Proteomes" id="UP001642360">
    <property type="component" value="Unassembled WGS sequence"/>
</dbReference>
<evidence type="ECO:0000313" key="2">
    <source>
        <dbReference type="Proteomes" id="UP001642360"/>
    </source>
</evidence>
<keyword evidence="2" id="KW-1185">Reference proteome</keyword>
<name>A0ABC8TNZ7_9AQUA</name>
<dbReference type="EMBL" id="CAUOFW020005669">
    <property type="protein sequence ID" value="CAK9171187.1"/>
    <property type="molecule type" value="Genomic_DNA"/>
</dbReference>
<organism evidence="1 2">
    <name type="scientific">Ilex paraguariensis</name>
    <name type="common">yerba mate</name>
    <dbReference type="NCBI Taxonomy" id="185542"/>
    <lineage>
        <taxon>Eukaryota</taxon>
        <taxon>Viridiplantae</taxon>
        <taxon>Streptophyta</taxon>
        <taxon>Embryophyta</taxon>
        <taxon>Tracheophyta</taxon>
        <taxon>Spermatophyta</taxon>
        <taxon>Magnoliopsida</taxon>
        <taxon>eudicotyledons</taxon>
        <taxon>Gunneridae</taxon>
        <taxon>Pentapetalae</taxon>
        <taxon>asterids</taxon>
        <taxon>campanulids</taxon>
        <taxon>Aquifoliales</taxon>
        <taxon>Aquifoliaceae</taxon>
        <taxon>Ilex</taxon>
    </lineage>
</organism>
<accession>A0ABC8TNZ7</accession>
<evidence type="ECO:0000313" key="1">
    <source>
        <dbReference type="EMBL" id="CAK9171187.1"/>
    </source>
</evidence>